<name>A0A0R3KPQ9_9BRAD</name>
<dbReference type="EMBL" id="LLXZ01000194">
    <property type="protein sequence ID" value="KRQ96973.1"/>
    <property type="molecule type" value="Genomic_DNA"/>
</dbReference>
<keyword evidence="5" id="KW-0804">Transcription</keyword>
<dbReference type="Pfam" id="PF03466">
    <property type="entry name" value="LysR_substrate"/>
    <property type="match status" value="1"/>
</dbReference>
<dbReference type="SUPFAM" id="SSF46785">
    <property type="entry name" value="Winged helix' DNA-binding domain"/>
    <property type="match status" value="1"/>
</dbReference>
<dbReference type="SUPFAM" id="SSF53850">
    <property type="entry name" value="Periplasmic binding protein-like II"/>
    <property type="match status" value="1"/>
</dbReference>
<evidence type="ECO:0000256" key="5">
    <source>
        <dbReference type="ARBA" id="ARBA00023163"/>
    </source>
</evidence>
<dbReference type="GO" id="GO:0003700">
    <property type="term" value="F:DNA-binding transcription factor activity"/>
    <property type="evidence" value="ECO:0007669"/>
    <property type="project" value="InterPro"/>
</dbReference>
<evidence type="ECO:0000256" key="4">
    <source>
        <dbReference type="ARBA" id="ARBA00023125"/>
    </source>
</evidence>
<proteinExistence type="inferred from homology"/>
<dbReference type="GO" id="GO:0003677">
    <property type="term" value="F:DNA binding"/>
    <property type="evidence" value="ECO:0007669"/>
    <property type="project" value="UniProtKB-KW"/>
</dbReference>
<dbReference type="InterPro" id="IPR036390">
    <property type="entry name" value="WH_DNA-bd_sf"/>
</dbReference>
<dbReference type="AlphaFoldDB" id="A0A0R3KPQ9"/>
<dbReference type="InterPro" id="IPR005119">
    <property type="entry name" value="LysR_subst-bd"/>
</dbReference>
<evidence type="ECO:0000256" key="1">
    <source>
        <dbReference type="ARBA" id="ARBA00003502"/>
    </source>
</evidence>
<evidence type="ECO:0000256" key="2">
    <source>
        <dbReference type="ARBA" id="ARBA00009437"/>
    </source>
</evidence>
<feature type="domain" description="HTH lysR-type" evidence="6">
    <location>
        <begin position="1"/>
        <end position="59"/>
    </location>
</feature>
<evidence type="ECO:0000259" key="6">
    <source>
        <dbReference type="PROSITE" id="PS50931"/>
    </source>
</evidence>
<dbReference type="Proteomes" id="UP000050863">
    <property type="component" value="Unassembled WGS sequence"/>
</dbReference>
<dbReference type="PROSITE" id="PS50931">
    <property type="entry name" value="HTH_LYSR"/>
    <property type="match status" value="1"/>
</dbReference>
<dbReference type="Gene3D" id="1.10.10.10">
    <property type="entry name" value="Winged helix-like DNA-binding domain superfamily/Winged helix DNA-binding domain"/>
    <property type="match status" value="1"/>
</dbReference>
<keyword evidence="3" id="KW-0805">Transcription regulation</keyword>
<dbReference type="Pfam" id="PF00126">
    <property type="entry name" value="HTH_1"/>
    <property type="match status" value="1"/>
</dbReference>
<evidence type="ECO:0000313" key="8">
    <source>
        <dbReference type="Proteomes" id="UP000050863"/>
    </source>
</evidence>
<protein>
    <submittedName>
        <fullName evidence="7">Transcriptional regulator</fullName>
    </submittedName>
</protein>
<organism evidence="7 8">
    <name type="scientific">Bradyrhizobium jicamae</name>
    <dbReference type="NCBI Taxonomy" id="280332"/>
    <lineage>
        <taxon>Bacteria</taxon>
        <taxon>Pseudomonadati</taxon>
        <taxon>Pseudomonadota</taxon>
        <taxon>Alphaproteobacteria</taxon>
        <taxon>Hyphomicrobiales</taxon>
        <taxon>Nitrobacteraceae</taxon>
        <taxon>Bradyrhizobium</taxon>
    </lineage>
</organism>
<keyword evidence="8" id="KW-1185">Reference proteome</keyword>
<dbReference type="STRING" id="280332.CQ12_13015"/>
<dbReference type="InterPro" id="IPR036388">
    <property type="entry name" value="WH-like_DNA-bd_sf"/>
</dbReference>
<comment type="function">
    <text evidence="1">NodD regulates the expression of the nodABCFE genes which encode other nodulation proteins. NodD is also a negative regulator of its own expression. Binds flavonoids as inducers.</text>
</comment>
<dbReference type="RefSeq" id="WP_057839571.1">
    <property type="nucleotide sequence ID" value="NZ_LLXZ01000194.1"/>
</dbReference>
<dbReference type="InterPro" id="IPR000847">
    <property type="entry name" value="LysR_HTH_N"/>
</dbReference>
<dbReference type="OrthoDB" id="9786526at2"/>
<gene>
    <name evidence="7" type="ORF">CQ12_13015</name>
</gene>
<comment type="similarity">
    <text evidence="2">Belongs to the LysR transcriptional regulatory family.</text>
</comment>
<sequence length="297" mass="32594">MERLDDLEAFVAVVEKGSQAAAARYLRRPLQSLNRSLIALERAVGVELIKRTTRRSEPTEAGRTFYARIKPAVAEIIEARNEAANIRGEVSGSLKIGAPVLFASSYVAPIIGRFLKLYPNVEIELKASDDQVDLVAGGIDMAVRIGESVDEQLTARRLQALRVVTCGAPSYLAERGTPKHPDELENHHCVLRASTGGADKWPFRIGGKLQAVRVSGRFHSNSAAAIRAVAGEGIGLAQLPLWQIREFVEHGTLAIILQEFETEGMPIQLVWPPTKAPLERMRRFADFLANGLKTELL</sequence>
<dbReference type="Gene3D" id="3.40.190.290">
    <property type="match status" value="1"/>
</dbReference>
<dbReference type="PANTHER" id="PTHR30537:SF5">
    <property type="entry name" value="HTH-TYPE TRANSCRIPTIONAL ACTIVATOR TTDR-RELATED"/>
    <property type="match status" value="1"/>
</dbReference>
<accession>A0A0R3KPQ9</accession>
<dbReference type="PANTHER" id="PTHR30537">
    <property type="entry name" value="HTH-TYPE TRANSCRIPTIONAL REGULATOR"/>
    <property type="match status" value="1"/>
</dbReference>
<dbReference type="CDD" id="cd08422">
    <property type="entry name" value="PBP2_CrgA_like"/>
    <property type="match status" value="1"/>
</dbReference>
<evidence type="ECO:0000256" key="3">
    <source>
        <dbReference type="ARBA" id="ARBA00023015"/>
    </source>
</evidence>
<keyword evidence="4" id="KW-0238">DNA-binding</keyword>
<evidence type="ECO:0000313" key="7">
    <source>
        <dbReference type="EMBL" id="KRQ96973.1"/>
    </source>
</evidence>
<reference evidence="7 8" key="1">
    <citation type="submission" date="2014-03" db="EMBL/GenBank/DDBJ databases">
        <title>Bradyrhizobium valentinum sp. nov., isolated from effective nodules of Lupinus mariae-josephae, a lupine endemic of basic-lime soils in Eastern Spain.</title>
        <authorList>
            <person name="Duran D."/>
            <person name="Rey L."/>
            <person name="Navarro A."/>
            <person name="Busquets A."/>
            <person name="Imperial J."/>
            <person name="Ruiz-Argueso T."/>
        </authorList>
    </citation>
    <scope>NUCLEOTIDE SEQUENCE [LARGE SCALE GENOMIC DNA]</scope>
    <source>
        <strain evidence="7 8">PAC68</strain>
    </source>
</reference>
<comment type="caution">
    <text evidence="7">The sequence shown here is derived from an EMBL/GenBank/DDBJ whole genome shotgun (WGS) entry which is preliminary data.</text>
</comment>
<dbReference type="InterPro" id="IPR058163">
    <property type="entry name" value="LysR-type_TF_proteobact-type"/>
</dbReference>